<feature type="region of interest" description="Disordered" evidence="1">
    <location>
        <begin position="185"/>
        <end position="206"/>
    </location>
</feature>
<accession>I2Q4H3</accession>
<sequence length="357" mass="41578">MRQTSKNTVIELDKNELSKTLIYMSPDEFREIWSKKSCLENSNDDALDKIAIEINSALTVQISYWFSVIKKTKIPEHITIQSYALYLIRQYIAVQYDMHIFSNRKFNQLERQSPTYKEYVKEHFPVASSTILGNIFMNCGEFWYIRYNDTCRTLKNYRGMVAIELLLANPRKELPFQEISLTINGDNPEAGLPTGSLGDNEEDPSNENANACYSNKIDDEARFAAENSLVINTITAPSREQGIKAWRISKQMKELQQKLLTSSPREKEDMIKKIGNLYIEKEQLETRSIGESNYIKIKNSVSKNISDTKKYFKTAYPDFYEHLKSSLKQSNHYKPKQEVFWHTKYTAKQFRESILGK</sequence>
<reference evidence="2" key="1">
    <citation type="submission" date="2011-11" db="EMBL/GenBank/DDBJ databases">
        <title>Improved High-Quality Draft sequence of Desulfovibrio sp. U5L.</title>
        <authorList>
            <consortium name="US DOE Joint Genome Institute"/>
            <person name="Lucas S."/>
            <person name="Han J."/>
            <person name="Lapidus A."/>
            <person name="Cheng J.-F."/>
            <person name="Goodwin L."/>
            <person name="Pitluck S."/>
            <person name="Peters L."/>
            <person name="Ovchinnikova G."/>
            <person name="Held B."/>
            <person name="Detter J.C."/>
            <person name="Han C."/>
            <person name="Tapia R."/>
            <person name="Land M."/>
            <person name="Hauser L."/>
            <person name="Kyrpides N."/>
            <person name="Ivanova N."/>
            <person name="Pagani I."/>
            <person name="Gabster J."/>
            <person name="Walker C."/>
            <person name="Stolyar S."/>
            <person name="Stahl D."/>
            <person name="Arkin A."/>
            <person name="Dehal P."/>
            <person name="Hazen T."/>
            <person name="Woyke T."/>
        </authorList>
    </citation>
    <scope>NUCLEOTIDE SEQUENCE [LARGE SCALE GENOMIC DNA]</scope>
    <source>
        <strain evidence="2">U5L</strain>
    </source>
</reference>
<dbReference type="AlphaFoldDB" id="I2Q4H3"/>
<organism evidence="2">
    <name type="scientific">Desulfovibrio sp. U5L</name>
    <dbReference type="NCBI Taxonomy" id="596152"/>
    <lineage>
        <taxon>Bacteria</taxon>
        <taxon>Pseudomonadati</taxon>
        <taxon>Thermodesulfobacteriota</taxon>
        <taxon>Desulfovibrionia</taxon>
        <taxon>Desulfovibrionales</taxon>
        <taxon>Desulfovibrionaceae</taxon>
        <taxon>Desulfovibrio</taxon>
    </lineage>
</organism>
<evidence type="ECO:0000313" key="2">
    <source>
        <dbReference type="EMBL" id="EIG54679.1"/>
    </source>
</evidence>
<proteinExistence type="predicted"/>
<protein>
    <submittedName>
        <fullName evidence="2">Uncharacterized protein</fullName>
    </submittedName>
</protein>
<evidence type="ECO:0000256" key="1">
    <source>
        <dbReference type="SAM" id="MobiDB-lite"/>
    </source>
</evidence>
<dbReference type="HOGENOM" id="CLU_775518_0_0_7"/>
<dbReference type="EMBL" id="JH600068">
    <property type="protein sequence ID" value="EIG54679.1"/>
    <property type="molecule type" value="Genomic_DNA"/>
</dbReference>
<name>I2Q4H3_9BACT</name>
<gene>
    <name evidence="2" type="ORF">DesU5LDRAFT_3042</name>
</gene>